<feature type="compositionally biased region" description="Pro residues" evidence="1">
    <location>
        <begin position="213"/>
        <end position="231"/>
    </location>
</feature>
<name>A0A8S4BI22_9TELE</name>
<reference evidence="2" key="1">
    <citation type="submission" date="2021-05" db="EMBL/GenBank/DDBJ databases">
        <authorList>
            <person name="Tigano A."/>
        </authorList>
    </citation>
    <scope>NUCLEOTIDE SEQUENCE</scope>
</reference>
<gene>
    <name evidence="2" type="ORF">MMEN_LOCUS15277</name>
</gene>
<feature type="region of interest" description="Disordered" evidence="1">
    <location>
        <begin position="191"/>
        <end position="231"/>
    </location>
</feature>
<feature type="region of interest" description="Disordered" evidence="1">
    <location>
        <begin position="1"/>
        <end position="66"/>
    </location>
</feature>
<dbReference type="Proteomes" id="UP000677803">
    <property type="component" value="Unassembled WGS sequence"/>
</dbReference>
<keyword evidence="3" id="KW-1185">Reference proteome</keyword>
<sequence>MGWTFGGSRSKGRLSSVPWGRTPQAPASSRFLRDAGRHGNGQSTERPGLCRSEQTGPGSAPSGVLQTAFCPRGVRKRLEGFDPHIGVLEPPPLPPPPHWSPLVLNKNKFWSPIGQLKLCKVRSGRSLTQISLKQRTNGWRGKSAEGGRGCEELRVPVENKDKKSRLQLHNEWMAFMQMLLLRPLQIKPQTACLQPAGGQRGPSPLPQLKLEASPPPPPPTHPPTQPPTRGT</sequence>
<evidence type="ECO:0000256" key="1">
    <source>
        <dbReference type="SAM" id="MobiDB-lite"/>
    </source>
</evidence>
<comment type="caution">
    <text evidence="2">The sequence shown here is derived from an EMBL/GenBank/DDBJ whole genome shotgun (WGS) entry which is preliminary data.</text>
</comment>
<evidence type="ECO:0000313" key="2">
    <source>
        <dbReference type="EMBL" id="CAG5958456.1"/>
    </source>
</evidence>
<evidence type="ECO:0000313" key="3">
    <source>
        <dbReference type="Proteomes" id="UP000677803"/>
    </source>
</evidence>
<accession>A0A8S4BI22</accession>
<dbReference type="EMBL" id="CAJRST010022223">
    <property type="protein sequence ID" value="CAG5958456.1"/>
    <property type="molecule type" value="Genomic_DNA"/>
</dbReference>
<organism evidence="2 3">
    <name type="scientific">Menidia menidia</name>
    <name type="common">Atlantic silverside</name>
    <dbReference type="NCBI Taxonomy" id="238744"/>
    <lineage>
        <taxon>Eukaryota</taxon>
        <taxon>Metazoa</taxon>
        <taxon>Chordata</taxon>
        <taxon>Craniata</taxon>
        <taxon>Vertebrata</taxon>
        <taxon>Euteleostomi</taxon>
        <taxon>Actinopterygii</taxon>
        <taxon>Neopterygii</taxon>
        <taxon>Teleostei</taxon>
        <taxon>Neoteleostei</taxon>
        <taxon>Acanthomorphata</taxon>
        <taxon>Ovalentaria</taxon>
        <taxon>Atherinomorphae</taxon>
        <taxon>Atheriniformes</taxon>
        <taxon>Atherinopsidae</taxon>
        <taxon>Menidiinae</taxon>
        <taxon>Menidia</taxon>
    </lineage>
</organism>
<dbReference type="AlphaFoldDB" id="A0A8S4BI22"/>
<protein>
    <submittedName>
        <fullName evidence="2">(Atlantic silverside) hypothetical protein</fullName>
    </submittedName>
</protein>
<proteinExistence type="predicted"/>